<sequence>MAKIVSGAATSHTFGLPGNAADAAQRIADGMLEVGRRVRASRPDLLLIVSSDHLTNFNLDFQIPWAVGLADSYLPLGDLGTRRVAYRGHREFATGLMHFAAAAGFDLIGVERLTPDHGITVPNEMINGDAGIPIVPIYINTVMQPIPTCARSFGLGRIIADYVASIDDTTRVAIVATGGLSHWVCMPDSGRVNAEWDQSIIELVISGQGERLGQWTPEKITDHGGNGGLEIATWACMAGALRNARGEAIYYEAMTPWWTGMGGIFMTPQS</sequence>
<dbReference type="Gene3D" id="3.40.830.10">
    <property type="entry name" value="LigB-like"/>
    <property type="match status" value="1"/>
</dbReference>
<organism evidence="2 3">
    <name type="scientific">Variovorax boronicumulans</name>
    <dbReference type="NCBI Taxonomy" id="436515"/>
    <lineage>
        <taxon>Bacteria</taxon>
        <taxon>Pseudomonadati</taxon>
        <taxon>Pseudomonadota</taxon>
        <taxon>Betaproteobacteria</taxon>
        <taxon>Burkholderiales</taxon>
        <taxon>Comamonadaceae</taxon>
        <taxon>Variovorax</taxon>
    </lineage>
</organism>
<keyword evidence="2" id="KW-0223">Dioxygenase</keyword>
<dbReference type="Proteomes" id="UP000217154">
    <property type="component" value="Chromosome"/>
</dbReference>
<keyword evidence="2" id="KW-0560">Oxidoreductase</keyword>
<dbReference type="GO" id="GO:0016702">
    <property type="term" value="F:oxidoreductase activity, acting on single donors with incorporation of molecular oxygen, incorporation of two atoms of oxygen"/>
    <property type="evidence" value="ECO:0007669"/>
    <property type="project" value="UniProtKB-ARBA"/>
</dbReference>
<dbReference type="RefSeq" id="WP_095745957.1">
    <property type="nucleotide sequence ID" value="NZ_CP023284.1"/>
</dbReference>
<protein>
    <submittedName>
        <fullName evidence="2">Protocatechuate 3,4-dioxygenase</fullName>
    </submittedName>
</protein>
<evidence type="ECO:0000259" key="1">
    <source>
        <dbReference type="Pfam" id="PF02900"/>
    </source>
</evidence>
<dbReference type="SUPFAM" id="SSF53213">
    <property type="entry name" value="LigB-like"/>
    <property type="match status" value="1"/>
</dbReference>
<gene>
    <name evidence="2" type="ORF">CKY39_22035</name>
</gene>
<dbReference type="InterPro" id="IPR004183">
    <property type="entry name" value="Xdiol_dOase_suB"/>
</dbReference>
<dbReference type="GO" id="GO:0008198">
    <property type="term" value="F:ferrous iron binding"/>
    <property type="evidence" value="ECO:0007669"/>
    <property type="project" value="InterPro"/>
</dbReference>
<proteinExistence type="predicted"/>
<evidence type="ECO:0000313" key="3">
    <source>
        <dbReference type="Proteomes" id="UP000217154"/>
    </source>
</evidence>
<name>A0A250DMK0_9BURK</name>
<dbReference type="EMBL" id="CP023284">
    <property type="protein sequence ID" value="ATA55607.1"/>
    <property type="molecule type" value="Genomic_DNA"/>
</dbReference>
<dbReference type="AlphaFoldDB" id="A0A250DMK0"/>
<feature type="domain" description="Extradiol ring-cleavage dioxygenase class III enzyme subunit B" evidence="1">
    <location>
        <begin position="17"/>
        <end position="259"/>
    </location>
</feature>
<accession>A0A250DMK0</accession>
<evidence type="ECO:0000313" key="2">
    <source>
        <dbReference type="EMBL" id="ATA55607.1"/>
    </source>
</evidence>
<dbReference type="KEGG" id="vbo:CKY39_22035"/>
<reference evidence="2 3" key="1">
    <citation type="submission" date="2017-09" db="EMBL/GenBank/DDBJ databases">
        <title>The diverse metabolic capabilities of V. boronicumulans make it an excellent choice for continued studies on novel biodegradation.</title>
        <authorList>
            <person name="Sun S."/>
        </authorList>
    </citation>
    <scope>NUCLEOTIDE SEQUENCE [LARGE SCALE GENOMIC DNA]</scope>
    <source>
        <strain evidence="2 3">J1</strain>
    </source>
</reference>
<dbReference type="Pfam" id="PF02900">
    <property type="entry name" value="LigB"/>
    <property type="match status" value="1"/>
</dbReference>